<dbReference type="InterPro" id="IPR036259">
    <property type="entry name" value="MFS_trans_sf"/>
</dbReference>
<evidence type="ECO:0000256" key="4">
    <source>
        <dbReference type="ARBA" id="ARBA00023136"/>
    </source>
</evidence>
<feature type="domain" description="Major facilitator superfamily (MFS) profile" evidence="7">
    <location>
        <begin position="76"/>
        <end position="493"/>
    </location>
</feature>
<comment type="caution">
    <text evidence="8">The sequence shown here is derived from an EMBL/GenBank/DDBJ whole genome shotgun (WGS) entry which is preliminary data.</text>
</comment>
<keyword evidence="3 6" id="KW-1133">Transmembrane helix</keyword>
<feature type="transmembrane region" description="Helical" evidence="6">
    <location>
        <begin position="228"/>
        <end position="252"/>
    </location>
</feature>
<name>A0A4S4FLA4_9MICO</name>
<keyword evidence="4 6" id="KW-0472">Membrane</keyword>
<dbReference type="Proteomes" id="UP000309133">
    <property type="component" value="Unassembled WGS sequence"/>
</dbReference>
<feature type="transmembrane region" description="Helical" evidence="6">
    <location>
        <begin position="258"/>
        <end position="276"/>
    </location>
</feature>
<dbReference type="PANTHER" id="PTHR23528:SF1">
    <property type="entry name" value="MAJOR FACILITATOR SUPERFAMILY (MFS) PROFILE DOMAIN-CONTAINING PROTEIN"/>
    <property type="match status" value="1"/>
</dbReference>
<evidence type="ECO:0000256" key="6">
    <source>
        <dbReference type="SAM" id="Phobius"/>
    </source>
</evidence>
<protein>
    <submittedName>
        <fullName evidence="8">MFS transporter</fullName>
    </submittedName>
</protein>
<organism evidence="8 9">
    <name type="scientific">Naasia lichenicola</name>
    <dbReference type="NCBI Taxonomy" id="2565933"/>
    <lineage>
        <taxon>Bacteria</taxon>
        <taxon>Bacillati</taxon>
        <taxon>Actinomycetota</taxon>
        <taxon>Actinomycetes</taxon>
        <taxon>Micrococcales</taxon>
        <taxon>Microbacteriaceae</taxon>
        <taxon>Naasia</taxon>
    </lineage>
</organism>
<dbReference type="PROSITE" id="PS50850">
    <property type="entry name" value="MFS"/>
    <property type="match status" value="1"/>
</dbReference>
<feature type="transmembrane region" description="Helical" evidence="6">
    <location>
        <begin position="50"/>
        <end position="73"/>
    </location>
</feature>
<sequence>MSSVPPPEPSADILTTSDPASSSASAQGSAEPEVPGTSVHLIAGKPLRRYLLWFGIATAAITTIWGGVSGIILPNHVQLLAFGQFFTGADSGVDLQELNQLKSSIDAGTATATAEQSRLLGILRDFDAARASNLALVATIGTVFTMLAQPIIGVLSDRTRSRMGRRAPWILFGGIIGSFLLMSVQFAPSVGILVVLWTVASVALNSAQAPLNATVADRVVEGKRGTASAIGGLGSFAGGILGAVISGVAFGAIGLQSYYVVGGLALIGLVLFVVLVRDRSSLTLEVPAHRWSTFFAGFLVPLRSADFRWVWIARVLLTFGYGTSTALTLYMLQSYVRPALSAAEATSLSPLLAVVGFPGTLVGLIVAGRLSDRLGRRKPFVIFSSVLMAAGFLIPLISPTVPALLISGVVSGVAFGAYLAVDQALFIDVLPDKRAAGRDLGVAAIASNLGQSLAPLIAAQVVVLTAGYAGIWIVAAVLVAMAAVAIVPVKAVR</sequence>
<dbReference type="PANTHER" id="PTHR23528">
    <property type="match status" value="1"/>
</dbReference>
<feature type="transmembrane region" description="Helical" evidence="6">
    <location>
        <begin position="351"/>
        <end position="368"/>
    </location>
</feature>
<dbReference type="InterPro" id="IPR005829">
    <property type="entry name" value="Sugar_transporter_CS"/>
</dbReference>
<evidence type="ECO:0000313" key="9">
    <source>
        <dbReference type="Proteomes" id="UP000309133"/>
    </source>
</evidence>
<feature type="transmembrane region" description="Helical" evidence="6">
    <location>
        <begin position="442"/>
        <end position="463"/>
    </location>
</feature>
<dbReference type="GO" id="GO:0022857">
    <property type="term" value="F:transmembrane transporter activity"/>
    <property type="evidence" value="ECO:0007669"/>
    <property type="project" value="InterPro"/>
</dbReference>
<accession>A0A4S4FLA4</accession>
<dbReference type="Pfam" id="PF13347">
    <property type="entry name" value="MFS_2"/>
    <property type="match status" value="1"/>
</dbReference>
<dbReference type="RefSeq" id="WP_136428305.1">
    <property type="nucleotide sequence ID" value="NZ_SSSM01000005.1"/>
</dbReference>
<keyword evidence="9" id="KW-1185">Reference proteome</keyword>
<comment type="subcellular location">
    <subcellularLocation>
        <location evidence="1">Cell membrane</location>
        <topology evidence="1">Multi-pass membrane protein</topology>
    </subcellularLocation>
</comment>
<keyword evidence="2 6" id="KW-0812">Transmembrane</keyword>
<feature type="transmembrane region" description="Helical" evidence="6">
    <location>
        <begin position="380"/>
        <end position="397"/>
    </location>
</feature>
<evidence type="ECO:0000259" key="7">
    <source>
        <dbReference type="PROSITE" id="PS50850"/>
    </source>
</evidence>
<dbReference type="PROSITE" id="PS00216">
    <property type="entry name" value="SUGAR_TRANSPORT_1"/>
    <property type="match status" value="1"/>
</dbReference>
<evidence type="ECO:0000256" key="3">
    <source>
        <dbReference type="ARBA" id="ARBA00022989"/>
    </source>
</evidence>
<feature type="transmembrane region" description="Helical" evidence="6">
    <location>
        <begin position="167"/>
        <end position="184"/>
    </location>
</feature>
<feature type="region of interest" description="Disordered" evidence="5">
    <location>
        <begin position="1"/>
        <end position="37"/>
    </location>
</feature>
<dbReference type="GO" id="GO:0005886">
    <property type="term" value="C:plasma membrane"/>
    <property type="evidence" value="ECO:0007669"/>
    <property type="project" value="UniProtKB-SubCell"/>
</dbReference>
<evidence type="ECO:0000256" key="2">
    <source>
        <dbReference type="ARBA" id="ARBA00022692"/>
    </source>
</evidence>
<dbReference type="OrthoDB" id="7584869at2"/>
<reference evidence="8 9" key="1">
    <citation type="submission" date="2019-04" db="EMBL/GenBank/DDBJ databases">
        <authorList>
            <person name="Jiang L."/>
        </authorList>
    </citation>
    <scope>NUCLEOTIDE SEQUENCE [LARGE SCALE GENOMIC DNA]</scope>
    <source>
        <strain evidence="8 9">YIM 131853</strain>
    </source>
</reference>
<feature type="transmembrane region" description="Helical" evidence="6">
    <location>
        <begin position="311"/>
        <end position="331"/>
    </location>
</feature>
<dbReference type="AlphaFoldDB" id="A0A4S4FLA4"/>
<feature type="transmembrane region" description="Helical" evidence="6">
    <location>
        <begin position="403"/>
        <end position="421"/>
    </location>
</feature>
<evidence type="ECO:0000256" key="1">
    <source>
        <dbReference type="ARBA" id="ARBA00004651"/>
    </source>
</evidence>
<proteinExistence type="predicted"/>
<evidence type="ECO:0000256" key="5">
    <source>
        <dbReference type="SAM" id="MobiDB-lite"/>
    </source>
</evidence>
<feature type="transmembrane region" description="Helical" evidence="6">
    <location>
        <begin position="134"/>
        <end position="155"/>
    </location>
</feature>
<gene>
    <name evidence="8" type="ORF">E6C64_15140</name>
</gene>
<dbReference type="InterPro" id="IPR020846">
    <property type="entry name" value="MFS_dom"/>
</dbReference>
<dbReference type="EMBL" id="SSSM01000005">
    <property type="protein sequence ID" value="THG29976.1"/>
    <property type="molecule type" value="Genomic_DNA"/>
</dbReference>
<dbReference type="Gene3D" id="1.20.1250.20">
    <property type="entry name" value="MFS general substrate transporter like domains"/>
    <property type="match status" value="1"/>
</dbReference>
<feature type="transmembrane region" description="Helical" evidence="6">
    <location>
        <begin position="190"/>
        <end position="207"/>
    </location>
</feature>
<evidence type="ECO:0000313" key="8">
    <source>
        <dbReference type="EMBL" id="THG29976.1"/>
    </source>
</evidence>
<feature type="transmembrane region" description="Helical" evidence="6">
    <location>
        <begin position="469"/>
        <end position="489"/>
    </location>
</feature>
<feature type="compositionally biased region" description="Low complexity" evidence="5">
    <location>
        <begin position="17"/>
        <end position="30"/>
    </location>
</feature>
<dbReference type="SUPFAM" id="SSF103473">
    <property type="entry name" value="MFS general substrate transporter"/>
    <property type="match status" value="1"/>
</dbReference>